<feature type="domain" description="AAA+ ATPase" evidence="6">
    <location>
        <begin position="277"/>
        <end position="404"/>
    </location>
</feature>
<dbReference type="RefSeq" id="WP_125247873.1">
    <property type="nucleotide sequence ID" value="NZ_RSEB01000003.1"/>
</dbReference>
<keyword evidence="2 4" id="KW-0547">Nucleotide-binding</keyword>
<keyword evidence="1" id="KW-0677">Repeat</keyword>
<dbReference type="InterPro" id="IPR003593">
    <property type="entry name" value="AAA+_ATPase"/>
</dbReference>
<evidence type="ECO:0000256" key="1">
    <source>
        <dbReference type="ARBA" id="ARBA00022737"/>
    </source>
</evidence>
<keyword evidence="3 4" id="KW-0067">ATP-binding</keyword>
<dbReference type="InterPro" id="IPR050168">
    <property type="entry name" value="AAA_ATPase_domain"/>
</dbReference>
<feature type="domain" description="CDC48 N-terminal subdomain" evidence="7">
    <location>
        <begin position="8"/>
        <end position="92"/>
    </location>
</feature>
<evidence type="ECO:0000256" key="4">
    <source>
        <dbReference type="RuleBase" id="RU003651"/>
    </source>
</evidence>
<evidence type="ECO:0000256" key="5">
    <source>
        <dbReference type="SAM" id="MobiDB-lite"/>
    </source>
</evidence>
<dbReference type="SMART" id="SM00382">
    <property type="entry name" value="AAA"/>
    <property type="match status" value="2"/>
</dbReference>
<dbReference type="EMBL" id="RSEB01000003">
    <property type="protein sequence ID" value="RRR99359.1"/>
    <property type="molecule type" value="Genomic_DNA"/>
</dbReference>
<dbReference type="InterPro" id="IPR003960">
    <property type="entry name" value="ATPase_AAA_CS"/>
</dbReference>
<dbReference type="Pfam" id="PF17862">
    <property type="entry name" value="AAA_lid_3"/>
    <property type="match status" value="1"/>
</dbReference>
<comment type="similarity">
    <text evidence="4">Belongs to the AAA ATPase family.</text>
</comment>
<dbReference type="InterPro" id="IPR003959">
    <property type="entry name" value="ATPase_AAA_core"/>
</dbReference>
<dbReference type="Proteomes" id="UP000277256">
    <property type="component" value="Unassembled WGS sequence"/>
</dbReference>
<dbReference type="PANTHER" id="PTHR23077:SF171">
    <property type="entry name" value="NUCLEAR VALOSIN-CONTAINING PROTEIN-LIKE"/>
    <property type="match status" value="1"/>
</dbReference>
<accession>A0A426UXL0</accession>
<evidence type="ECO:0000256" key="2">
    <source>
        <dbReference type="ARBA" id="ARBA00022741"/>
    </source>
</evidence>
<dbReference type="Gene3D" id="2.40.40.20">
    <property type="match status" value="1"/>
</dbReference>
<dbReference type="InterPro" id="IPR041569">
    <property type="entry name" value="AAA_lid_3"/>
</dbReference>
<dbReference type="FunFam" id="3.40.50.300:FF:000018">
    <property type="entry name" value="Cell division control 48"/>
    <property type="match status" value="1"/>
</dbReference>
<dbReference type="InterPro" id="IPR027417">
    <property type="entry name" value="P-loop_NTPase"/>
</dbReference>
<proteinExistence type="inferred from homology"/>
<gene>
    <name evidence="8" type="ORF">EIW28_11635</name>
</gene>
<evidence type="ECO:0000313" key="9">
    <source>
        <dbReference type="Proteomes" id="UP000277256"/>
    </source>
</evidence>
<feature type="domain" description="AAA+ ATPase" evidence="6">
    <location>
        <begin position="528"/>
        <end position="665"/>
    </location>
</feature>
<dbReference type="AlphaFoldDB" id="A0A426UXL0"/>
<evidence type="ECO:0000256" key="3">
    <source>
        <dbReference type="ARBA" id="ARBA00022840"/>
    </source>
</evidence>
<evidence type="ECO:0000259" key="6">
    <source>
        <dbReference type="SMART" id="SM00382"/>
    </source>
</evidence>
<dbReference type="SMART" id="SM01073">
    <property type="entry name" value="CDC48_N"/>
    <property type="match status" value="1"/>
</dbReference>
<dbReference type="CDD" id="cd19511">
    <property type="entry name" value="RecA-like_CDC48_r2-like"/>
    <property type="match status" value="1"/>
</dbReference>
<evidence type="ECO:0000259" key="7">
    <source>
        <dbReference type="SMART" id="SM01073"/>
    </source>
</evidence>
<dbReference type="GO" id="GO:0005524">
    <property type="term" value="F:ATP binding"/>
    <property type="evidence" value="ECO:0007669"/>
    <property type="project" value="UniProtKB-KW"/>
</dbReference>
<organism evidence="8 9">
    <name type="scientific">Glycomyces terrestris</name>
    <dbReference type="NCBI Taxonomy" id="2493553"/>
    <lineage>
        <taxon>Bacteria</taxon>
        <taxon>Bacillati</taxon>
        <taxon>Actinomycetota</taxon>
        <taxon>Actinomycetes</taxon>
        <taxon>Glycomycetales</taxon>
        <taxon>Glycomycetaceae</taxon>
        <taxon>Glycomyces</taxon>
    </lineage>
</organism>
<reference evidence="8 9" key="1">
    <citation type="submission" date="2018-12" db="EMBL/GenBank/DDBJ databases">
        <title>Glycomyces sp. YIM 121974 draft genome.</title>
        <authorList>
            <person name="Li Q."/>
        </authorList>
    </citation>
    <scope>NUCLEOTIDE SEQUENCE [LARGE SCALE GENOMIC DNA]</scope>
    <source>
        <strain evidence="8 9">YIM 121974</strain>
    </source>
</reference>
<dbReference type="Pfam" id="PF02359">
    <property type="entry name" value="CDC48_N"/>
    <property type="match status" value="1"/>
</dbReference>
<dbReference type="InterPro" id="IPR009010">
    <property type="entry name" value="Asp_de-COase-like_dom_sf"/>
</dbReference>
<sequence length="757" mass="79441">MTEAGTLTLTATRARAALDARRGIVRLHPEALTALGLRPGDAVGITGRRATAAIVLEADRYASRRALYADDLTLGNIGARDGDPVRLAPVELTAADRVVLSGPASAVAVVDPDTLRLALLSKVVCEGDDVSLLPIELGSAARDAVTATRRTLNNTLGMGWTTMVLNVVEASPARGAMITSDTRVEWVGATRAAADAPLPAGRERMPASYGGSAAAVRPRAETRAPLAEPRAPEAVPGVAPIPYDELAGAKIPAEELRELLDLGFNHREVLKVVGTDMALGVLVSGPSGAGKATVVRSVAAAVGAGVSEVSGSDLAALEANAAADRLRAAVAALPVPGVLLVRGVEHLAPAGRRTPLGTMFSRLVEEVLAEPGEHAVVCTTARTEDVDAALRSRLEHEVVVPMPDAEARRDLLVYFTRSMKVAEDVKLESVAHRAPGYVASDLAVMVREAGVRAALRAKDGGATALQPADFDGALESVRPTSLGGDAVELGGLTLADVGGMEDLKQTLTETVLWPLTYPDAFTRLGIEAPRGILLYGPPGCGKTYIVRAVAGEGHANVMSVKGSELLNKWVGESEKNVRDLFRRARQASPTLMFFDELDALAPVRGAGTDGGTADRVVAALLTELDGAEALHDVVVVGATNRPDMIDPALLRPGRLERLVYVPPPDARGRADILRANAKNVPFADDVDLAAVADELWLYSAADCAALVREAALTAMRESLDASVVTAAHVEQAMERVRPSLDPEQLEYLENYAHNREG</sequence>
<evidence type="ECO:0000313" key="8">
    <source>
        <dbReference type="EMBL" id="RRR99359.1"/>
    </source>
</evidence>
<dbReference type="Pfam" id="PF00004">
    <property type="entry name" value="AAA"/>
    <property type="match status" value="2"/>
</dbReference>
<dbReference type="GO" id="GO:0005737">
    <property type="term" value="C:cytoplasm"/>
    <property type="evidence" value="ECO:0007669"/>
    <property type="project" value="UniProtKB-ARBA"/>
</dbReference>
<comment type="caution">
    <text evidence="8">The sequence shown here is derived from an EMBL/GenBank/DDBJ whole genome shotgun (WGS) entry which is preliminary data.</text>
</comment>
<dbReference type="OrthoDB" id="9809379at2"/>
<keyword evidence="9" id="KW-1185">Reference proteome</keyword>
<feature type="compositionally biased region" description="Low complexity" evidence="5">
    <location>
        <begin position="223"/>
        <end position="232"/>
    </location>
</feature>
<dbReference type="Gene3D" id="3.40.50.300">
    <property type="entry name" value="P-loop containing nucleotide triphosphate hydrolases"/>
    <property type="match status" value="2"/>
</dbReference>
<dbReference type="InterPro" id="IPR003338">
    <property type="entry name" value="CDC4_N-term_subdom"/>
</dbReference>
<dbReference type="SUPFAM" id="SSF50692">
    <property type="entry name" value="ADC-like"/>
    <property type="match status" value="1"/>
</dbReference>
<dbReference type="Gene3D" id="1.10.8.60">
    <property type="match status" value="2"/>
</dbReference>
<dbReference type="SUPFAM" id="SSF52540">
    <property type="entry name" value="P-loop containing nucleoside triphosphate hydrolases"/>
    <property type="match status" value="2"/>
</dbReference>
<name>A0A426UXL0_9ACTN</name>
<dbReference type="GO" id="GO:0016887">
    <property type="term" value="F:ATP hydrolysis activity"/>
    <property type="evidence" value="ECO:0007669"/>
    <property type="project" value="InterPro"/>
</dbReference>
<dbReference type="PROSITE" id="PS00674">
    <property type="entry name" value="AAA"/>
    <property type="match status" value="1"/>
</dbReference>
<protein>
    <submittedName>
        <fullName evidence="8">AAA family ATPase</fullName>
    </submittedName>
</protein>
<dbReference type="PANTHER" id="PTHR23077">
    <property type="entry name" value="AAA-FAMILY ATPASE"/>
    <property type="match status" value="1"/>
</dbReference>
<feature type="region of interest" description="Disordered" evidence="5">
    <location>
        <begin position="203"/>
        <end position="232"/>
    </location>
</feature>